<name>A0AA35JVL3_9SAUR</name>
<accession>A0AA35JVL3</accession>
<gene>
    <name evidence="1" type="ORF">PODLI_1B018050</name>
</gene>
<evidence type="ECO:0000313" key="1">
    <source>
        <dbReference type="EMBL" id="CAI5765513.1"/>
    </source>
</evidence>
<sequence length="57" mass="5720">NPMPPLSCANATTAAANIYSNPNKPVLGAGAEENLDSLGLIVDAAHKSAVNIIDFAG</sequence>
<dbReference type="AlphaFoldDB" id="A0AA35JVL3"/>
<keyword evidence="2" id="KW-1185">Reference proteome</keyword>
<evidence type="ECO:0000313" key="2">
    <source>
        <dbReference type="Proteomes" id="UP001178461"/>
    </source>
</evidence>
<feature type="non-terminal residue" evidence="1">
    <location>
        <position position="1"/>
    </location>
</feature>
<dbReference type="EMBL" id="OX395127">
    <property type="protein sequence ID" value="CAI5765513.1"/>
    <property type="molecule type" value="Genomic_DNA"/>
</dbReference>
<proteinExistence type="predicted"/>
<organism evidence="1 2">
    <name type="scientific">Podarcis lilfordi</name>
    <name type="common">Lilford's wall lizard</name>
    <dbReference type="NCBI Taxonomy" id="74358"/>
    <lineage>
        <taxon>Eukaryota</taxon>
        <taxon>Metazoa</taxon>
        <taxon>Chordata</taxon>
        <taxon>Craniata</taxon>
        <taxon>Vertebrata</taxon>
        <taxon>Euteleostomi</taxon>
        <taxon>Lepidosauria</taxon>
        <taxon>Squamata</taxon>
        <taxon>Bifurcata</taxon>
        <taxon>Unidentata</taxon>
        <taxon>Episquamata</taxon>
        <taxon>Laterata</taxon>
        <taxon>Lacertibaenia</taxon>
        <taxon>Lacertidae</taxon>
        <taxon>Podarcis</taxon>
    </lineage>
</organism>
<protein>
    <submittedName>
        <fullName evidence="1">Uncharacterized protein</fullName>
    </submittedName>
</protein>
<reference evidence="1" key="1">
    <citation type="submission" date="2022-12" db="EMBL/GenBank/DDBJ databases">
        <authorList>
            <person name="Alioto T."/>
            <person name="Alioto T."/>
            <person name="Gomez Garrido J."/>
        </authorList>
    </citation>
    <scope>NUCLEOTIDE SEQUENCE</scope>
</reference>
<dbReference type="Proteomes" id="UP001178461">
    <property type="component" value="Chromosome 2"/>
</dbReference>